<keyword evidence="2" id="KW-1185">Reference proteome</keyword>
<dbReference type="EMBL" id="WIXP02000004">
    <property type="protein sequence ID" value="KAF6211497.1"/>
    <property type="molecule type" value="Genomic_DNA"/>
</dbReference>
<gene>
    <name evidence="1" type="ORF">GE061_012009</name>
</gene>
<proteinExistence type="predicted"/>
<organism evidence="1 2">
    <name type="scientific">Apolygus lucorum</name>
    <name type="common">Small green plant bug</name>
    <name type="synonym">Lygocoris lucorum</name>
    <dbReference type="NCBI Taxonomy" id="248454"/>
    <lineage>
        <taxon>Eukaryota</taxon>
        <taxon>Metazoa</taxon>
        <taxon>Ecdysozoa</taxon>
        <taxon>Arthropoda</taxon>
        <taxon>Hexapoda</taxon>
        <taxon>Insecta</taxon>
        <taxon>Pterygota</taxon>
        <taxon>Neoptera</taxon>
        <taxon>Paraneoptera</taxon>
        <taxon>Hemiptera</taxon>
        <taxon>Heteroptera</taxon>
        <taxon>Panheteroptera</taxon>
        <taxon>Cimicomorpha</taxon>
        <taxon>Miridae</taxon>
        <taxon>Mirini</taxon>
        <taxon>Apolygus</taxon>
    </lineage>
</organism>
<dbReference type="Proteomes" id="UP000466442">
    <property type="component" value="Unassembled WGS sequence"/>
</dbReference>
<comment type="caution">
    <text evidence="1">The sequence shown here is derived from an EMBL/GenBank/DDBJ whole genome shotgun (WGS) entry which is preliminary data.</text>
</comment>
<evidence type="ECO:0000313" key="1">
    <source>
        <dbReference type="EMBL" id="KAF6211497.1"/>
    </source>
</evidence>
<sequence>SFHITEQPEGDQNICLLITKINQAIGGSDFMESGSWT</sequence>
<protein>
    <submittedName>
        <fullName evidence="1">Uncharacterized protein</fullName>
    </submittedName>
</protein>
<dbReference type="AlphaFoldDB" id="A0A8S9XRD5"/>
<accession>A0A8S9XRD5</accession>
<reference evidence="1" key="1">
    <citation type="journal article" date="2021" name="Mol. Ecol. Resour.">
        <title>Apolygus lucorum genome provides insights into omnivorousness and mesophyll feeding.</title>
        <authorList>
            <person name="Liu Y."/>
            <person name="Liu H."/>
            <person name="Wang H."/>
            <person name="Huang T."/>
            <person name="Liu B."/>
            <person name="Yang B."/>
            <person name="Yin L."/>
            <person name="Li B."/>
            <person name="Zhang Y."/>
            <person name="Zhang S."/>
            <person name="Jiang F."/>
            <person name="Zhang X."/>
            <person name="Ren Y."/>
            <person name="Wang B."/>
            <person name="Wang S."/>
            <person name="Lu Y."/>
            <person name="Wu K."/>
            <person name="Fan W."/>
            <person name="Wang G."/>
        </authorList>
    </citation>
    <scope>NUCLEOTIDE SEQUENCE</scope>
    <source>
        <strain evidence="1">12Hb</strain>
    </source>
</reference>
<feature type="non-terminal residue" evidence="1">
    <location>
        <position position="1"/>
    </location>
</feature>
<evidence type="ECO:0000313" key="2">
    <source>
        <dbReference type="Proteomes" id="UP000466442"/>
    </source>
</evidence>
<name>A0A8S9XRD5_APOLU</name>